<dbReference type="InterPro" id="IPR017441">
    <property type="entry name" value="Protein_kinase_ATP_BS"/>
</dbReference>
<dbReference type="RefSeq" id="XP_067759591.1">
    <property type="nucleotide sequence ID" value="XM_067903281.1"/>
</dbReference>
<dbReference type="InterPro" id="IPR008271">
    <property type="entry name" value="Ser/Thr_kinase_AS"/>
</dbReference>
<dbReference type="OrthoDB" id="1738954at2759"/>
<keyword evidence="4" id="KW-0808">Transferase</keyword>
<feature type="compositionally biased region" description="Low complexity" evidence="5">
    <location>
        <begin position="412"/>
        <end position="430"/>
    </location>
</feature>
<evidence type="ECO:0000256" key="1">
    <source>
        <dbReference type="ARBA" id="ARBA00022741"/>
    </source>
</evidence>
<protein>
    <recommendedName>
        <fullName evidence="6">Protein kinase domain-containing protein</fullName>
    </recommendedName>
</protein>
<proteinExistence type="inferred from homology"/>
<dbReference type="Gene3D" id="1.10.510.10">
    <property type="entry name" value="Transferase(Phosphotransferase) domain 1"/>
    <property type="match status" value="1"/>
</dbReference>
<dbReference type="AlphaFoldDB" id="A0A836YHJ1"/>
<dbReference type="PANTHER" id="PTHR24347">
    <property type="entry name" value="SERINE/THREONINE-PROTEIN KINASE"/>
    <property type="match status" value="1"/>
</dbReference>
<dbReference type="GO" id="GO:0004674">
    <property type="term" value="F:protein serine/threonine kinase activity"/>
    <property type="evidence" value="ECO:0007669"/>
    <property type="project" value="UniProtKB-KW"/>
</dbReference>
<evidence type="ECO:0000313" key="8">
    <source>
        <dbReference type="Proteomes" id="UP000674318"/>
    </source>
</evidence>
<evidence type="ECO:0000256" key="4">
    <source>
        <dbReference type="RuleBase" id="RU000304"/>
    </source>
</evidence>
<accession>A0A836YHJ1</accession>
<organism evidence="7 8">
    <name type="scientific">Porcisia hertigi</name>
    <dbReference type="NCBI Taxonomy" id="2761500"/>
    <lineage>
        <taxon>Eukaryota</taxon>
        <taxon>Discoba</taxon>
        <taxon>Euglenozoa</taxon>
        <taxon>Kinetoplastea</taxon>
        <taxon>Metakinetoplastina</taxon>
        <taxon>Trypanosomatida</taxon>
        <taxon>Trypanosomatidae</taxon>
        <taxon>Leishmaniinae</taxon>
        <taxon>Porcisia</taxon>
    </lineage>
</organism>
<dbReference type="EMBL" id="JAFJZO010000005">
    <property type="protein sequence ID" value="KAG5511379.1"/>
    <property type="molecule type" value="Genomic_DNA"/>
</dbReference>
<evidence type="ECO:0000256" key="5">
    <source>
        <dbReference type="SAM" id="MobiDB-lite"/>
    </source>
</evidence>
<evidence type="ECO:0000259" key="6">
    <source>
        <dbReference type="PROSITE" id="PS50011"/>
    </source>
</evidence>
<dbReference type="PROSITE" id="PS50011">
    <property type="entry name" value="PROTEIN_KINASE_DOM"/>
    <property type="match status" value="1"/>
</dbReference>
<dbReference type="SMART" id="SM00220">
    <property type="entry name" value="S_TKc"/>
    <property type="match status" value="1"/>
</dbReference>
<gene>
    <name evidence="7" type="ORF">JKF63_07342</name>
</gene>
<keyword evidence="8" id="KW-1185">Reference proteome</keyword>
<dbReference type="PROSITE" id="PS00108">
    <property type="entry name" value="PROTEIN_KINASE_ST"/>
    <property type="match status" value="1"/>
</dbReference>
<dbReference type="SUPFAM" id="SSF56112">
    <property type="entry name" value="Protein kinase-like (PK-like)"/>
    <property type="match status" value="1"/>
</dbReference>
<dbReference type="Proteomes" id="UP000674318">
    <property type="component" value="Unassembled WGS sequence"/>
</dbReference>
<dbReference type="GeneID" id="94293358"/>
<sequence>MTALPFPLIEDIGELYMLDDIYDFLGEGTFATVFKAVSTMNRGVVEENQTVALKMIAKRNLTNEKLVRDVINEVHVLRQTKHPNCVRFIECVQTPVYVIIVTEYVEGVELFQALKEQKFTEAMVLNVMRQLLSALAYLHNTLHFVHRDVKPENVILATQETPLRVVLVDFGLARSCERRRPRISREFATQLQLQRPLPVRNMSVESMECDSPMLATPCGTLKYAAPETVQSITQSAQLSTTKTLLSRLDVYAAGVIMYVMLSGALPFKNFANKASLVTEMRNSLTFDGPRWAGISPEAIDLNRALLNFNAVSRPRAAEALQYPWFKIYGSALLCMSAEEAHLTPGSPLESSICERGAMTHAFEAMRATEDALYYNEEEIAPSQVPVTNHGGLRTPNSRCVSVPFGTNPVAITNSSHNNNTTAHTTATTRTSQSSYFDFV</sequence>
<evidence type="ECO:0000313" key="7">
    <source>
        <dbReference type="EMBL" id="KAG5511379.1"/>
    </source>
</evidence>
<dbReference type="PROSITE" id="PS00107">
    <property type="entry name" value="PROTEIN_KINASE_ATP"/>
    <property type="match status" value="1"/>
</dbReference>
<evidence type="ECO:0000256" key="2">
    <source>
        <dbReference type="ARBA" id="ARBA00022840"/>
    </source>
</evidence>
<dbReference type="InterPro" id="IPR011009">
    <property type="entry name" value="Kinase-like_dom_sf"/>
</dbReference>
<dbReference type="Pfam" id="PF00069">
    <property type="entry name" value="Pkinase"/>
    <property type="match status" value="1"/>
</dbReference>
<comment type="caution">
    <text evidence="7">The sequence shown here is derived from an EMBL/GenBank/DDBJ whole genome shotgun (WGS) entry which is preliminary data.</text>
</comment>
<keyword evidence="1 3" id="KW-0547">Nucleotide-binding</keyword>
<reference evidence="7 8" key="1">
    <citation type="submission" date="2021-02" db="EMBL/GenBank/DDBJ databases">
        <title>Porcisia hertigi Genome sequencing and assembly.</title>
        <authorList>
            <person name="Almutairi H."/>
            <person name="Gatherer D."/>
        </authorList>
    </citation>
    <scope>NUCLEOTIDE SEQUENCE [LARGE SCALE GENOMIC DNA]</scope>
    <source>
        <strain evidence="7 8">C119</strain>
    </source>
</reference>
<evidence type="ECO:0000256" key="3">
    <source>
        <dbReference type="PROSITE-ProRule" id="PRU10141"/>
    </source>
</evidence>
<dbReference type="InterPro" id="IPR000719">
    <property type="entry name" value="Prot_kinase_dom"/>
</dbReference>
<name>A0A836YHJ1_9TRYP</name>
<comment type="similarity">
    <text evidence="4">Belongs to the protein kinase superfamily.</text>
</comment>
<dbReference type="KEGG" id="phet:94293358"/>
<keyword evidence="2 3" id="KW-0067">ATP-binding</keyword>
<feature type="binding site" evidence="3">
    <location>
        <position position="58"/>
    </location>
    <ligand>
        <name>ATP</name>
        <dbReference type="ChEBI" id="CHEBI:30616"/>
    </ligand>
</feature>
<keyword evidence="4" id="KW-0723">Serine/threonine-protein kinase</keyword>
<feature type="region of interest" description="Disordered" evidence="5">
    <location>
        <begin position="411"/>
        <end position="430"/>
    </location>
</feature>
<feature type="domain" description="Protein kinase" evidence="6">
    <location>
        <begin position="19"/>
        <end position="325"/>
    </location>
</feature>
<dbReference type="GO" id="GO:0005524">
    <property type="term" value="F:ATP binding"/>
    <property type="evidence" value="ECO:0007669"/>
    <property type="project" value="UniProtKB-UniRule"/>
</dbReference>
<keyword evidence="4" id="KW-0418">Kinase</keyword>